<accession>A0A6J7PQI6</accession>
<dbReference type="GO" id="GO:0008654">
    <property type="term" value="P:phospholipid biosynthetic process"/>
    <property type="evidence" value="ECO:0007669"/>
    <property type="project" value="UniProtKB-KW"/>
</dbReference>
<evidence type="ECO:0000256" key="8">
    <source>
        <dbReference type="ARBA" id="ARBA00023209"/>
    </source>
</evidence>
<keyword evidence="8" id="KW-0594">Phospholipid biosynthesis</keyword>
<dbReference type="PANTHER" id="PTHR30309">
    <property type="entry name" value="INNER MEMBRANE PROTEIN YGIH"/>
    <property type="match status" value="1"/>
</dbReference>
<dbReference type="GO" id="GO:0043772">
    <property type="term" value="F:acyl-phosphate glycerol-3-phosphate acyltransferase activity"/>
    <property type="evidence" value="ECO:0007669"/>
    <property type="project" value="InterPro"/>
</dbReference>
<keyword evidence="3" id="KW-0808">Transferase</keyword>
<evidence type="ECO:0000256" key="2">
    <source>
        <dbReference type="ARBA" id="ARBA00022516"/>
    </source>
</evidence>
<keyword evidence="7 10" id="KW-0472">Membrane</keyword>
<reference evidence="11" key="1">
    <citation type="submission" date="2020-05" db="EMBL/GenBank/DDBJ databases">
        <authorList>
            <person name="Chiriac C."/>
            <person name="Salcher M."/>
            <person name="Ghai R."/>
            <person name="Kavagutti S V."/>
        </authorList>
    </citation>
    <scope>NUCLEOTIDE SEQUENCE</scope>
</reference>
<dbReference type="PANTHER" id="PTHR30309:SF0">
    <property type="entry name" value="GLYCEROL-3-PHOSPHATE ACYLTRANSFERASE-RELATED"/>
    <property type="match status" value="1"/>
</dbReference>
<keyword evidence="1" id="KW-1003">Cell membrane</keyword>
<keyword evidence="5 10" id="KW-1133">Transmembrane helix</keyword>
<evidence type="ECO:0000256" key="6">
    <source>
        <dbReference type="ARBA" id="ARBA00023098"/>
    </source>
</evidence>
<evidence type="ECO:0000256" key="5">
    <source>
        <dbReference type="ARBA" id="ARBA00022989"/>
    </source>
</evidence>
<evidence type="ECO:0000256" key="4">
    <source>
        <dbReference type="ARBA" id="ARBA00022692"/>
    </source>
</evidence>
<feature type="transmembrane region" description="Helical" evidence="10">
    <location>
        <begin position="111"/>
        <end position="130"/>
    </location>
</feature>
<evidence type="ECO:0000256" key="7">
    <source>
        <dbReference type="ARBA" id="ARBA00023136"/>
    </source>
</evidence>
<keyword evidence="6" id="KW-0443">Lipid metabolism</keyword>
<evidence type="ECO:0000256" key="1">
    <source>
        <dbReference type="ARBA" id="ARBA00022475"/>
    </source>
</evidence>
<name>A0A6J7PQI6_9ZZZZ</name>
<sequence length="196" mass="20092">MNPIVAVLAIVLAYFCGTLPSAILIAKSKGIDITTFGSGNPGASNISRALGAKYGALVFLLDAGKGAIPVVLTLGYRPIAFACAAAAIVGHMFPVMRHFKGGKGVATGGGVLLPLHPPVMIGTLIAWLLIMKVSKKASIASIAIVPIMLIALAVRGTAGWELLALLGMGVLVEIRHISNIKRLISGSEPPVTGVSH</sequence>
<dbReference type="HAMAP" id="MF_01043">
    <property type="entry name" value="PlsY"/>
    <property type="match status" value="1"/>
</dbReference>
<dbReference type="Pfam" id="PF02660">
    <property type="entry name" value="G3P_acyltransf"/>
    <property type="match status" value="1"/>
</dbReference>
<keyword evidence="2" id="KW-0444">Lipid biosynthesis</keyword>
<feature type="transmembrane region" description="Helical" evidence="10">
    <location>
        <begin position="79"/>
        <end position="99"/>
    </location>
</feature>
<organism evidence="11">
    <name type="scientific">freshwater metagenome</name>
    <dbReference type="NCBI Taxonomy" id="449393"/>
    <lineage>
        <taxon>unclassified sequences</taxon>
        <taxon>metagenomes</taxon>
        <taxon>ecological metagenomes</taxon>
    </lineage>
</organism>
<dbReference type="GO" id="GO:0005886">
    <property type="term" value="C:plasma membrane"/>
    <property type="evidence" value="ECO:0007669"/>
    <property type="project" value="InterPro"/>
</dbReference>
<dbReference type="SMART" id="SM01207">
    <property type="entry name" value="G3P_acyltransf"/>
    <property type="match status" value="1"/>
</dbReference>
<dbReference type="EMBL" id="CAFBPC010000145">
    <property type="protein sequence ID" value="CAB5007667.1"/>
    <property type="molecule type" value="Genomic_DNA"/>
</dbReference>
<dbReference type="InterPro" id="IPR003811">
    <property type="entry name" value="G3P_acylTferase_PlsY"/>
</dbReference>
<evidence type="ECO:0000256" key="9">
    <source>
        <dbReference type="ARBA" id="ARBA00023264"/>
    </source>
</evidence>
<protein>
    <submittedName>
        <fullName evidence="11">Unannotated protein</fullName>
    </submittedName>
</protein>
<dbReference type="NCBIfam" id="TIGR00023">
    <property type="entry name" value="glycerol-3-phosphate 1-O-acyltransferase PlsY"/>
    <property type="match status" value="1"/>
</dbReference>
<proteinExistence type="inferred from homology"/>
<feature type="transmembrane region" description="Helical" evidence="10">
    <location>
        <begin position="137"/>
        <end position="154"/>
    </location>
</feature>
<keyword evidence="4 10" id="KW-0812">Transmembrane</keyword>
<evidence type="ECO:0000256" key="3">
    <source>
        <dbReference type="ARBA" id="ARBA00022679"/>
    </source>
</evidence>
<gene>
    <name evidence="11" type="ORF">UFOPK4057_00706</name>
</gene>
<evidence type="ECO:0000256" key="10">
    <source>
        <dbReference type="SAM" id="Phobius"/>
    </source>
</evidence>
<evidence type="ECO:0000313" key="11">
    <source>
        <dbReference type="EMBL" id="CAB5007667.1"/>
    </source>
</evidence>
<keyword evidence="9" id="KW-1208">Phospholipid metabolism</keyword>
<dbReference type="AlphaFoldDB" id="A0A6J7PQI6"/>